<reference evidence="2 3" key="1">
    <citation type="submission" date="2011-02" db="EMBL/GenBank/DDBJ databases">
        <title>The Genome Sequence of Sphaeroforma arctica JP610.</title>
        <authorList>
            <consortium name="The Broad Institute Genome Sequencing Platform"/>
            <person name="Russ C."/>
            <person name="Cuomo C."/>
            <person name="Young S.K."/>
            <person name="Zeng Q."/>
            <person name="Gargeya S."/>
            <person name="Alvarado L."/>
            <person name="Berlin A."/>
            <person name="Chapman S.B."/>
            <person name="Chen Z."/>
            <person name="Freedman E."/>
            <person name="Gellesch M."/>
            <person name="Goldberg J."/>
            <person name="Griggs A."/>
            <person name="Gujja S."/>
            <person name="Heilman E."/>
            <person name="Heiman D."/>
            <person name="Howarth C."/>
            <person name="Mehta T."/>
            <person name="Neiman D."/>
            <person name="Pearson M."/>
            <person name="Roberts A."/>
            <person name="Saif S."/>
            <person name="Shea T."/>
            <person name="Shenoy N."/>
            <person name="Sisk P."/>
            <person name="Stolte C."/>
            <person name="Sykes S."/>
            <person name="White J."/>
            <person name="Yandava C."/>
            <person name="Burger G."/>
            <person name="Gray M.W."/>
            <person name="Holland P.W.H."/>
            <person name="King N."/>
            <person name="Lang F.B.F."/>
            <person name="Roger A.J."/>
            <person name="Ruiz-Trillo I."/>
            <person name="Haas B."/>
            <person name="Nusbaum C."/>
            <person name="Birren B."/>
        </authorList>
    </citation>
    <scope>NUCLEOTIDE SEQUENCE [LARGE SCALE GENOMIC DNA]</scope>
    <source>
        <strain evidence="2 3">JP610</strain>
    </source>
</reference>
<name>A0A0L0F6M6_9EUKA</name>
<protein>
    <submittedName>
        <fullName evidence="2">Uncharacterized protein</fullName>
    </submittedName>
</protein>
<gene>
    <name evidence="2" type="ORF">SARC_15228</name>
</gene>
<sequence length="89" mass="10012">MATHLDSYETAKVDLVGGHFLVVKNIAERFVELFDDTLSARVKEVRQRGGVKHRETSSNRKSARAGRLKGNHHVLTMHEVSRLNVGVFT</sequence>
<dbReference type="EMBL" id="KQ247389">
    <property type="protein sequence ID" value="KNC72221.1"/>
    <property type="molecule type" value="Genomic_DNA"/>
</dbReference>
<dbReference type="AlphaFoldDB" id="A0A0L0F6M6"/>
<dbReference type="RefSeq" id="XP_014146123.1">
    <property type="nucleotide sequence ID" value="XM_014290648.1"/>
</dbReference>
<evidence type="ECO:0000256" key="1">
    <source>
        <dbReference type="SAM" id="MobiDB-lite"/>
    </source>
</evidence>
<evidence type="ECO:0000313" key="3">
    <source>
        <dbReference type="Proteomes" id="UP000054560"/>
    </source>
</evidence>
<accession>A0A0L0F6M6</accession>
<dbReference type="GeneID" id="25915732"/>
<feature type="region of interest" description="Disordered" evidence="1">
    <location>
        <begin position="48"/>
        <end position="67"/>
    </location>
</feature>
<feature type="compositionally biased region" description="Basic and acidic residues" evidence="1">
    <location>
        <begin position="48"/>
        <end position="58"/>
    </location>
</feature>
<keyword evidence="3" id="KW-1185">Reference proteome</keyword>
<dbReference type="Proteomes" id="UP000054560">
    <property type="component" value="Unassembled WGS sequence"/>
</dbReference>
<organism evidence="2 3">
    <name type="scientific">Sphaeroforma arctica JP610</name>
    <dbReference type="NCBI Taxonomy" id="667725"/>
    <lineage>
        <taxon>Eukaryota</taxon>
        <taxon>Ichthyosporea</taxon>
        <taxon>Ichthyophonida</taxon>
        <taxon>Sphaeroforma</taxon>
    </lineage>
</organism>
<evidence type="ECO:0000313" key="2">
    <source>
        <dbReference type="EMBL" id="KNC72221.1"/>
    </source>
</evidence>
<proteinExistence type="predicted"/>